<accession>A0A975Q010</accession>
<dbReference type="KEGG" id="spph:KFK14_12210"/>
<dbReference type="Pfam" id="PF22059">
    <property type="entry name" value="GumK_N"/>
    <property type="match status" value="1"/>
</dbReference>
<keyword evidence="3" id="KW-1185">Reference proteome</keyword>
<proteinExistence type="predicted"/>
<dbReference type="SUPFAM" id="SSF53756">
    <property type="entry name" value="UDP-Glycosyltransferase/glycogen phosphorylase"/>
    <property type="match status" value="1"/>
</dbReference>
<dbReference type="Proteomes" id="UP000681425">
    <property type="component" value="Chromosome"/>
</dbReference>
<organism evidence="2 3">
    <name type="scientific">Sphingobium phenoxybenzoativorans</name>
    <dbReference type="NCBI Taxonomy" id="1592790"/>
    <lineage>
        <taxon>Bacteria</taxon>
        <taxon>Pseudomonadati</taxon>
        <taxon>Pseudomonadota</taxon>
        <taxon>Alphaproteobacteria</taxon>
        <taxon>Sphingomonadales</taxon>
        <taxon>Sphingomonadaceae</taxon>
        <taxon>Sphingobium</taxon>
    </lineage>
</organism>
<dbReference type="Gene3D" id="3.40.50.11010">
    <property type="match status" value="1"/>
</dbReference>
<dbReference type="InterPro" id="IPR054299">
    <property type="entry name" value="GumK_N"/>
</dbReference>
<evidence type="ECO:0000313" key="3">
    <source>
        <dbReference type="Proteomes" id="UP000681425"/>
    </source>
</evidence>
<evidence type="ECO:0000313" key="2">
    <source>
        <dbReference type="EMBL" id="QUT03913.1"/>
    </source>
</evidence>
<dbReference type="RefSeq" id="WP_212607823.1">
    <property type="nucleotide sequence ID" value="NZ_CP073910.1"/>
</dbReference>
<dbReference type="AlphaFoldDB" id="A0A975Q010"/>
<dbReference type="EMBL" id="CP073910">
    <property type="protein sequence ID" value="QUT03913.1"/>
    <property type="molecule type" value="Genomic_DNA"/>
</dbReference>
<gene>
    <name evidence="2" type="ORF">KFK14_12210</name>
</gene>
<protein>
    <recommendedName>
        <fullName evidence="1">Glucuronosyltransferase GumK N-terminal domain-containing protein</fullName>
    </recommendedName>
</protein>
<name>A0A975Q010_9SPHN</name>
<feature type="domain" description="Glucuronosyltransferase GumK N-terminal" evidence="1">
    <location>
        <begin position="21"/>
        <end position="192"/>
    </location>
</feature>
<sequence>MFHHKAIQETIAAATPRKIVILTSHVFLPGYRKASVHFVAQNWAEQGNQVYFTTVGHSWLTYAKDRPRFLALSAHQANHFELVRQNLWAGAYLPPIHAFSSGNAVLDRLSEGAFRLYGSYLPKFAREQIADADLVVIESGSALCFFDTVHRYNPEARLLYFCRDLLKSVGAASVLESIQERAIPQFDTICVPSRLLAERLPAGGNVRFIPQGVDARLFDKKQPSPYPAGSRNAVSVGNMLFDEDAVAAMAAAAPEVTFHIFGAQWHGPLPANVVIYGERDFDSIVPYIRHADIGLAPYRMTAGEVYLSESSLKLPQYSYCRLPILMPDLIPYTGKNAITYRLDGEDDWRGKIDAALALPHSASLRKGIMTWHDVARQTLEAAFEG</sequence>
<dbReference type="Gene3D" id="3.40.50.2000">
    <property type="entry name" value="Glycogen Phosphorylase B"/>
    <property type="match status" value="1"/>
</dbReference>
<reference evidence="2" key="1">
    <citation type="submission" date="2021-04" db="EMBL/GenBank/DDBJ databases">
        <title>Isolation of p-tert-butylphenol degrading bacteria Sphingobium phenoxybenzoativorans Tas13 from active sludge.</title>
        <authorList>
            <person name="Li Y."/>
        </authorList>
    </citation>
    <scope>NUCLEOTIDE SEQUENCE</scope>
    <source>
        <strain evidence="2">Tas13</strain>
    </source>
</reference>
<evidence type="ECO:0000259" key="1">
    <source>
        <dbReference type="Pfam" id="PF22059"/>
    </source>
</evidence>